<dbReference type="EMBL" id="NZBD01000005">
    <property type="protein sequence ID" value="MAG18075.1"/>
    <property type="molecule type" value="Genomic_DNA"/>
</dbReference>
<sequence length="89" mass="9536">MKIVAKILSILLVAAVLISGCTSDQVQETDSGQNMGGDSADIIAADQTLDASDQELEDLDAEISDLESELNDSIFEDDELLVLDESTFE</sequence>
<dbReference type="AlphaFoldDB" id="A0A2D6LPG8"/>
<dbReference type="PROSITE" id="PS51257">
    <property type="entry name" value="PROKAR_LIPOPROTEIN"/>
    <property type="match status" value="1"/>
</dbReference>
<comment type="caution">
    <text evidence="2">The sequence shown here is derived from an EMBL/GenBank/DDBJ whole genome shotgun (WGS) entry which is preliminary data.</text>
</comment>
<proteinExistence type="predicted"/>
<evidence type="ECO:0000313" key="3">
    <source>
        <dbReference type="Proteomes" id="UP000226712"/>
    </source>
</evidence>
<evidence type="ECO:0000313" key="2">
    <source>
        <dbReference type="EMBL" id="MAG18075.1"/>
    </source>
</evidence>
<evidence type="ECO:0000256" key="1">
    <source>
        <dbReference type="SAM" id="Coils"/>
    </source>
</evidence>
<dbReference type="Proteomes" id="UP000226712">
    <property type="component" value="Unassembled WGS sequence"/>
</dbReference>
<organism evidence="2 3">
    <name type="scientific">Candidatus Iainarchaeum sp</name>
    <dbReference type="NCBI Taxonomy" id="3101447"/>
    <lineage>
        <taxon>Archaea</taxon>
        <taxon>Candidatus Iainarchaeota</taxon>
        <taxon>Candidatus Iainarchaeia</taxon>
        <taxon>Candidatus Iainarchaeales</taxon>
        <taxon>Candidatus Iainarchaeaceae</taxon>
        <taxon>Candidatus Iainarchaeum</taxon>
    </lineage>
</organism>
<reference evidence="3" key="1">
    <citation type="submission" date="2017-09" db="EMBL/GenBank/DDBJ databases">
        <title>The Reconstruction of 2,631 Draft Metagenome-Assembled Genomes from the Global Oceans.</title>
        <authorList>
            <person name="Tully B.J."/>
            <person name="Graham E.D."/>
            <person name="Heidelberg J.F."/>
        </authorList>
    </citation>
    <scope>NUCLEOTIDE SEQUENCE [LARGE SCALE GENOMIC DNA]</scope>
</reference>
<protein>
    <submittedName>
        <fullName evidence="2">Uncharacterized protein</fullName>
    </submittedName>
</protein>
<name>A0A2D6LPG8_9ARCH</name>
<accession>A0A2D6LPG8</accession>
<feature type="coiled-coil region" evidence="1">
    <location>
        <begin position="42"/>
        <end position="76"/>
    </location>
</feature>
<gene>
    <name evidence="2" type="ORF">CL944_01215</name>
</gene>
<keyword evidence="1" id="KW-0175">Coiled coil</keyword>